<evidence type="ECO:0000256" key="1">
    <source>
        <dbReference type="SAM" id="MobiDB-lite"/>
    </source>
</evidence>
<feature type="region of interest" description="Disordered" evidence="1">
    <location>
        <begin position="1"/>
        <end position="33"/>
    </location>
</feature>
<organism evidence="2">
    <name type="scientific">Candidatus Methanogaster sp. ANME-2c ERB4</name>
    <dbReference type="NCBI Taxonomy" id="2759911"/>
    <lineage>
        <taxon>Archaea</taxon>
        <taxon>Methanobacteriati</taxon>
        <taxon>Methanobacteriota</taxon>
        <taxon>Stenosarchaea group</taxon>
        <taxon>Methanomicrobia</taxon>
        <taxon>Methanosarcinales</taxon>
        <taxon>ANME-2 cluster</taxon>
        <taxon>Candidatus Methanogasteraceae</taxon>
        <taxon>Candidatus Methanogaster</taxon>
    </lineage>
</organism>
<dbReference type="EMBL" id="MT631208">
    <property type="protein sequence ID" value="QNO46599.1"/>
    <property type="molecule type" value="Genomic_DNA"/>
</dbReference>
<sequence>MNNPNQNYNHSEPRQEKDQFRHIAQAPTTGPEYRVTIEHGSIGCSRERWAP</sequence>
<proteinExistence type="predicted"/>
<feature type="compositionally biased region" description="Basic and acidic residues" evidence="1">
    <location>
        <begin position="11"/>
        <end position="21"/>
    </location>
</feature>
<protein>
    <submittedName>
        <fullName evidence="2">Uncharacterized protein</fullName>
    </submittedName>
</protein>
<feature type="compositionally biased region" description="Polar residues" evidence="1">
    <location>
        <begin position="1"/>
        <end position="10"/>
    </location>
</feature>
<gene>
    <name evidence="2" type="ORF">HKILOCHL_00004</name>
</gene>
<reference evidence="2" key="1">
    <citation type="submission" date="2020-06" db="EMBL/GenBank/DDBJ databases">
        <title>Unique genomic features of the anaerobic methanotrophic archaea.</title>
        <authorList>
            <person name="Chadwick G.L."/>
            <person name="Skennerton C.T."/>
            <person name="Laso-Perez R."/>
            <person name="Leu A.O."/>
            <person name="Speth D.R."/>
            <person name="Yu H."/>
            <person name="Morgan-Lang C."/>
            <person name="Hatzenpichler R."/>
            <person name="Goudeau D."/>
            <person name="Malmstrom R."/>
            <person name="Brazelton W.J."/>
            <person name="Woyke T."/>
            <person name="Hallam S.J."/>
            <person name="Tyson G.W."/>
            <person name="Wegener G."/>
            <person name="Boetius A."/>
            <person name="Orphan V."/>
        </authorList>
    </citation>
    <scope>NUCLEOTIDE SEQUENCE</scope>
</reference>
<dbReference type="AlphaFoldDB" id="A0A7G9YF15"/>
<name>A0A7G9YF15_9EURY</name>
<accession>A0A7G9YF15</accession>
<evidence type="ECO:0000313" key="2">
    <source>
        <dbReference type="EMBL" id="QNO46599.1"/>
    </source>
</evidence>